<comment type="caution">
    <text evidence="1">The sequence shown here is derived from an EMBL/GenBank/DDBJ whole genome shotgun (WGS) entry which is preliminary data.</text>
</comment>
<gene>
    <name evidence="1" type="ORF">ACFFV7_41340</name>
</gene>
<evidence type="ECO:0008006" key="3">
    <source>
        <dbReference type="Google" id="ProtNLM"/>
    </source>
</evidence>
<reference evidence="1 2" key="1">
    <citation type="submission" date="2024-09" db="EMBL/GenBank/DDBJ databases">
        <authorList>
            <person name="Sun Q."/>
            <person name="Mori K."/>
        </authorList>
    </citation>
    <scope>NUCLEOTIDE SEQUENCE [LARGE SCALE GENOMIC DNA]</scope>
    <source>
        <strain evidence="1 2">CCM 3426</strain>
    </source>
</reference>
<organism evidence="1 2">
    <name type="scientific">Nonomuraea spiralis</name>
    <dbReference type="NCBI Taxonomy" id="46182"/>
    <lineage>
        <taxon>Bacteria</taxon>
        <taxon>Bacillati</taxon>
        <taxon>Actinomycetota</taxon>
        <taxon>Actinomycetes</taxon>
        <taxon>Streptosporangiales</taxon>
        <taxon>Streptosporangiaceae</taxon>
        <taxon>Nonomuraea</taxon>
    </lineage>
</organism>
<keyword evidence="2" id="KW-1185">Reference proteome</keyword>
<accession>A0ABV5IUM6</accession>
<evidence type="ECO:0000313" key="1">
    <source>
        <dbReference type="EMBL" id="MFB9207685.1"/>
    </source>
</evidence>
<dbReference type="InterPro" id="IPR014710">
    <property type="entry name" value="RmlC-like_jellyroll"/>
</dbReference>
<dbReference type="Gene3D" id="2.60.120.10">
    <property type="entry name" value="Jelly Rolls"/>
    <property type="match status" value="1"/>
</dbReference>
<protein>
    <recommendedName>
        <fullName evidence="3">Cupin domain-containing protein</fullName>
    </recommendedName>
</protein>
<name>A0ABV5IUM6_9ACTN</name>
<dbReference type="Proteomes" id="UP001589647">
    <property type="component" value="Unassembled WGS sequence"/>
</dbReference>
<evidence type="ECO:0000313" key="2">
    <source>
        <dbReference type="Proteomes" id="UP001589647"/>
    </source>
</evidence>
<dbReference type="SUPFAM" id="SSF51182">
    <property type="entry name" value="RmlC-like cupins"/>
    <property type="match status" value="1"/>
</dbReference>
<sequence>MIERIGQDLPWRPFTIPRSSPPVVLAPLHGDPAGGSFLVLVRFPAGWGRPVAGHYSCDEEFVVLEGELTVSGILFGAGDRGWFPAGRERTDSRSDGGALALAWFSGPAHWVAAE</sequence>
<dbReference type="RefSeq" id="WP_189651263.1">
    <property type="nucleotide sequence ID" value="NZ_BMRC01000018.1"/>
</dbReference>
<proteinExistence type="predicted"/>
<dbReference type="EMBL" id="JBHMEI010000063">
    <property type="protein sequence ID" value="MFB9207685.1"/>
    <property type="molecule type" value="Genomic_DNA"/>
</dbReference>
<dbReference type="InterPro" id="IPR011051">
    <property type="entry name" value="RmlC_Cupin_sf"/>
</dbReference>